<dbReference type="PANTHER" id="PTHR14187:SF5">
    <property type="entry name" value="HEAT SHOCK 70 KDA PROTEIN 12A"/>
    <property type="match status" value="1"/>
</dbReference>
<dbReference type="Gene3D" id="3.30.420.40">
    <property type="match status" value="2"/>
</dbReference>
<evidence type="ECO:0000313" key="1">
    <source>
        <dbReference type="EMBL" id="WAR14080.1"/>
    </source>
</evidence>
<sequence>GKAGVDPRRLKLALEPECASVQCETLSMAFKGAVTVQGSQFMVVDLGGGTADISVHERKADGTLKEIHITSGGPWGGIYVDENYMKMLNELFGEKAITELRKTEINDYFDVIREFEHKKRSFDTEKTNQLIVRISASLRDLAEKYSSKSLEERIGTLQIDNAIAKKGKDKLQFDTAIFKAWFERPIDLLMRHLKSLLAEPKMRSVHTVILVGGFGESPYVQRRIKSEITGVRLIVPSEAGLTVLKGAVRFGLNPDIVSSRIMKYTYGVAGYRDFDEKKHPEGKKKWLNGEWSVPKCFNVYIRVNDEVRVNQQVIMKSIPTSEITLTSVYRTTQENPEYTTDPGCELLGTIRLECSKDIPLQHQVLETTFMFGGTELLVKKKNKTTGKETDMTFECFQ</sequence>
<evidence type="ECO:0000313" key="2">
    <source>
        <dbReference type="Proteomes" id="UP001164746"/>
    </source>
</evidence>
<dbReference type="Gene3D" id="3.90.640.10">
    <property type="entry name" value="Actin, Chain A, domain 4"/>
    <property type="match status" value="1"/>
</dbReference>
<dbReference type="Proteomes" id="UP001164746">
    <property type="component" value="Chromosome 9"/>
</dbReference>
<organism evidence="1 2">
    <name type="scientific">Mya arenaria</name>
    <name type="common">Soft-shell clam</name>
    <dbReference type="NCBI Taxonomy" id="6604"/>
    <lineage>
        <taxon>Eukaryota</taxon>
        <taxon>Metazoa</taxon>
        <taxon>Spiralia</taxon>
        <taxon>Lophotrochozoa</taxon>
        <taxon>Mollusca</taxon>
        <taxon>Bivalvia</taxon>
        <taxon>Autobranchia</taxon>
        <taxon>Heteroconchia</taxon>
        <taxon>Euheterodonta</taxon>
        <taxon>Imparidentia</taxon>
        <taxon>Neoheterodontei</taxon>
        <taxon>Myida</taxon>
        <taxon>Myoidea</taxon>
        <taxon>Myidae</taxon>
        <taxon>Mya</taxon>
    </lineage>
</organism>
<dbReference type="PANTHER" id="PTHR14187">
    <property type="entry name" value="ALPHA KINASE/ELONGATION FACTOR 2 KINASE"/>
    <property type="match status" value="1"/>
</dbReference>
<dbReference type="InterPro" id="IPR043129">
    <property type="entry name" value="ATPase_NBD"/>
</dbReference>
<reference evidence="1" key="1">
    <citation type="submission" date="2022-11" db="EMBL/GenBank/DDBJ databases">
        <title>Centuries of genome instability and evolution in soft-shell clam transmissible cancer (bioRxiv).</title>
        <authorList>
            <person name="Hart S.F.M."/>
            <person name="Yonemitsu M.A."/>
            <person name="Giersch R.M."/>
            <person name="Beal B.F."/>
            <person name="Arriagada G."/>
            <person name="Davis B.W."/>
            <person name="Ostrander E.A."/>
            <person name="Goff S.P."/>
            <person name="Metzger M.J."/>
        </authorList>
    </citation>
    <scope>NUCLEOTIDE SEQUENCE</scope>
    <source>
        <strain evidence="1">MELC-2E11</strain>
        <tissue evidence="1">Siphon/mantle</tissue>
    </source>
</reference>
<accession>A0ABY7EXK9</accession>
<keyword evidence="2" id="KW-1185">Reference proteome</keyword>
<proteinExistence type="predicted"/>
<name>A0ABY7EXK9_MYAAR</name>
<protein>
    <submittedName>
        <fullName evidence="1">HS12A-like protein</fullName>
    </submittedName>
</protein>
<gene>
    <name evidence="1" type="ORF">MAR_004185</name>
</gene>
<dbReference type="EMBL" id="CP111020">
    <property type="protein sequence ID" value="WAR14080.1"/>
    <property type="molecule type" value="Genomic_DNA"/>
</dbReference>
<dbReference type="SUPFAM" id="SSF53067">
    <property type="entry name" value="Actin-like ATPase domain"/>
    <property type="match status" value="1"/>
</dbReference>
<feature type="non-terminal residue" evidence="1">
    <location>
        <position position="1"/>
    </location>
</feature>